<feature type="transmembrane region" description="Helical" evidence="1">
    <location>
        <begin position="56"/>
        <end position="78"/>
    </location>
</feature>
<keyword evidence="1" id="KW-0472">Membrane</keyword>
<dbReference type="PANTHER" id="PTHR30489:SF0">
    <property type="entry name" value="LIPOPROTEIN-RELEASING SYSTEM TRANSMEMBRANE PROTEIN LOLE"/>
    <property type="match status" value="1"/>
</dbReference>
<protein>
    <recommendedName>
        <fullName evidence="3">MacB-like periplasmic core domain-containing protein</fullName>
    </recommendedName>
</protein>
<keyword evidence="1" id="KW-0812">Transmembrane</keyword>
<gene>
    <name evidence="2" type="ORF">S06H3_45300</name>
</gene>
<feature type="non-terminal residue" evidence="2">
    <location>
        <position position="1"/>
    </location>
</feature>
<comment type="caution">
    <text evidence="2">The sequence shown here is derived from an EMBL/GenBank/DDBJ whole genome shotgun (WGS) entry which is preliminary data.</text>
</comment>
<keyword evidence="1" id="KW-1133">Transmembrane helix</keyword>
<dbReference type="EMBL" id="BARV01028266">
    <property type="protein sequence ID" value="GAI45788.1"/>
    <property type="molecule type" value="Genomic_DNA"/>
</dbReference>
<evidence type="ECO:0008006" key="3">
    <source>
        <dbReference type="Google" id="ProtNLM"/>
    </source>
</evidence>
<organism evidence="2">
    <name type="scientific">marine sediment metagenome</name>
    <dbReference type="NCBI Taxonomy" id="412755"/>
    <lineage>
        <taxon>unclassified sequences</taxon>
        <taxon>metagenomes</taxon>
        <taxon>ecological metagenomes</taxon>
    </lineage>
</organism>
<reference evidence="2" key="1">
    <citation type="journal article" date="2014" name="Front. Microbiol.">
        <title>High frequency of phylogenetically diverse reductive dehalogenase-homologous genes in deep subseafloor sedimentary metagenomes.</title>
        <authorList>
            <person name="Kawai M."/>
            <person name="Futagami T."/>
            <person name="Toyoda A."/>
            <person name="Takaki Y."/>
            <person name="Nishi S."/>
            <person name="Hori S."/>
            <person name="Arai W."/>
            <person name="Tsubouchi T."/>
            <person name="Morono Y."/>
            <person name="Uchiyama I."/>
            <person name="Ito T."/>
            <person name="Fujiyama A."/>
            <person name="Inagaki F."/>
            <person name="Takami H."/>
        </authorList>
    </citation>
    <scope>NUCLEOTIDE SEQUENCE</scope>
    <source>
        <strain evidence="2">Expedition CK06-06</strain>
    </source>
</reference>
<proteinExistence type="predicted"/>
<sequence>PGTKGQNRFGNDCKLEPSVWKQWFFLLSGRWSQLRPPTVKHLTFFILLKYLRQRKIILLSIAAVTVSVSLLIVVSSLFTGFINAFERAAVEAIGDVVLKPSAKFAKYGQFIERLEQREEVEAATAMLSAHGLLHLGKGNVRAVEIWGIEPVRRAKVMGFDRFLLRQKDSGGEPSFETNGFEEEIGGFVGIGVLAKPDEKTDKYDFDAVEKMFGRQVVLTTGTVSQTDKDNGTGAGFKRKVIEFTIADIVETGVFQFDKG</sequence>
<accession>X1NQA0</accession>
<dbReference type="GO" id="GO:0044874">
    <property type="term" value="P:lipoprotein localization to outer membrane"/>
    <property type="evidence" value="ECO:0007669"/>
    <property type="project" value="TreeGrafter"/>
</dbReference>
<name>X1NQA0_9ZZZZ</name>
<dbReference type="PANTHER" id="PTHR30489">
    <property type="entry name" value="LIPOPROTEIN-RELEASING SYSTEM TRANSMEMBRANE PROTEIN LOLE"/>
    <property type="match status" value="1"/>
</dbReference>
<feature type="non-terminal residue" evidence="2">
    <location>
        <position position="259"/>
    </location>
</feature>
<dbReference type="AlphaFoldDB" id="X1NQA0"/>
<dbReference type="GO" id="GO:0098797">
    <property type="term" value="C:plasma membrane protein complex"/>
    <property type="evidence" value="ECO:0007669"/>
    <property type="project" value="TreeGrafter"/>
</dbReference>
<evidence type="ECO:0000313" key="2">
    <source>
        <dbReference type="EMBL" id="GAI45788.1"/>
    </source>
</evidence>
<evidence type="ECO:0000256" key="1">
    <source>
        <dbReference type="SAM" id="Phobius"/>
    </source>
</evidence>
<dbReference type="InterPro" id="IPR051447">
    <property type="entry name" value="Lipoprotein-release_system"/>
</dbReference>